<evidence type="ECO:0000313" key="3">
    <source>
        <dbReference type="Proteomes" id="UP001179181"/>
    </source>
</evidence>
<dbReference type="RefSeq" id="WP_167267907.1">
    <property type="nucleotide sequence ID" value="NZ_JAASQJ010000001.1"/>
</dbReference>
<comment type="caution">
    <text evidence="2">The sequence shown here is derived from an EMBL/GenBank/DDBJ whole genome shotgun (WGS) entry which is preliminary data.</text>
</comment>
<keyword evidence="1" id="KW-0732">Signal</keyword>
<reference evidence="2 3" key="1">
    <citation type="submission" date="2020-03" db="EMBL/GenBank/DDBJ databases">
        <title>Genomic Encyclopedia of Type Strains, Phase IV (KMG-IV): sequencing the most valuable type-strain genomes for metagenomic binning, comparative biology and taxonomic classification.</title>
        <authorList>
            <person name="Goeker M."/>
        </authorList>
    </citation>
    <scope>NUCLEOTIDE SEQUENCE [LARGE SCALE GENOMIC DNA]</scope>
    <source>
        <strain evidence="2 3">DSM 102865</strain>
    </source>
</reference>
<keyword evidence="3" id="KW-1185">Reference proteome</keyword>
<gene>
    <name evidence="2" type="ORF">FHS68_001100</name>
</gene>
<name>A0ABX0UIN5_9BACT</name>
<evidence type="ECO:0000256" key="1">
    <source>
        <dbReference type="SAM" id="SignalP"/>
    </source>
</evidence>
<accession>A0ABX0UIN5</accession>
<protein>
    <recommendedName>
        <fullName evidence="4">Outer membrane protein beta-barrel domain-containing protein</fullName>
    </recommendedName>
</protein>
<dbReference type="Proteomes" id="UP001179181">
    <property type="component" value="Unassembled WGS sequence"/>
</dbReference>
<organism evidence="2 3">
    <name type="scientific">Dyadobacter arcticus</name>
    <dbReference type="NCBI Taxonomy" id="1078754"/>
    <lineage>
        <taxon>Bacteria</taxon>
        <taxon>Pseudomonadati</taxon>
        <taxon>Bacteroidota</taxon>
        <taxon>Cytophagia</taxon>
        <taxon>Cytophagales</taxon>
        <taxon>Spirosomataceae</taxon>
        <taxon>Dyadobacter</taxon>
    </lineage>
</organism>
<evidence type="ECO:0000313" key="2">
    <source>
        <dbReference type="EMBL" id="NIJ51944.1"/>
    </source>
</evidence>
<feature type="signal peptide" evidence="1">
    <location>
        <begin position="1"/>
        <end position="21"/>
    </location>
</feature>
<evidence type="ECO:0008006" key="4">
    <source>
        <dbReference type="Google" id="ProtNLM"/>
    </source>
</evidence>
<dbReference type="EMBL" id="JAASQJ010000001">
    <property type="protein sequence ID" value="NIJ51944.1"/>
    <property type="molecule type" value="Genomic_DNA"/>
</dbReference>
<feature type="chain" id="PRO_5047072038" description="Outer membrane protein beta-barrel domain-containing protein" evidence="1">
    <location>
        <begin position="22"/>
        <end position="226"/>
    </location>
</feature>
<sequence>MIRKLTLLFLSSVFNILLSNAQSVQKEKPEVQSVLSKWSFGLNGGMGYRLFRTGRIITTAANQKYLNDFKSGISFGGNAAYFPWRRAGFGLRYDRYQSKASTVDLTEDVTIQHLSGLLTHRSIVGKRNATVLTSLLMGYQPYQNKATSGDEHFTFTGKTMGWGVSVGIEQRLGQNFGLNLTGTAMMGAIYRMERKTDISTATLHLSKDNSVDLSRFSLTLGFAFLK</sequence>
<proteinExistence type="predicted"/>